<name>A0A4C1XCP1_EUMVA</name>
<dbReference type="EMBL" id="BGZK01000797">
    <property type="protein sequence ID" value="GBP60850.1"/>
    <property type="molecule type" value="Genomic_DNA"/>
</dbReference>
<dbReference type="Proteomes" id="UP000299102">
    <property type="component" value="Unassembled WGS sequence"/>
</dbReference>
<dbReference type="OrthoDB" id="411871at2759"/>
<evidence type="ECO:0008006" key="3">
    <source>
        <dbReference type="Google" id="ProtNLM"/>
    </source>
</evidence>
<accession>A0A4C1XCP1</accession>
<keyword evidence="2" id="KW-1185">Reference proteome</keyword>
<evidence type="ECO:0000313" key="1">
    <source>
        <dbReference type="EMBL" id="GBP60850.1"/>
    </source>
</evidence>
<protein>
    <recommendedName>
        <fullName evidence="3">Reverse transcriptase zinc-binding domain-containing protein</fullName>
    </recommendedName>
</protein>
<comment type="caution">
    <text evidence="1">The sequence shown here is derived from an EMBL/GenBank/DDBJ whole genome shotgun (WGS) entry which is preliminary data.</text>
</comment>
<sequence length="103" mass="12111">MELLPDTLKTWLLPSISSSFQFKHYDSPECSSCLGVTEDTEHVLFVCPRFNPLRNDLKARPQIDNLTRDISRCIVIIEDALERNQYLRNESSSIYFCRRKKKE</sequence>
<gene>
    <name evidence="1" type="ORF">EVAR_35398_1</name>
</gene>
<evidence type="ECO:0000313" key="2">
    <source>
        <dbReference type="Proteomes" id="UP000299102"/>
    </source>
</evidence>
<organism evidence="1 2">
    <name type="scientific">Eumeta variegata</name>
    <name type="common">Bagworm moth</name>
    <name type="synonym">Eumeta japonica</name>
    <dbReference type="NCBI Taxonomy" id="151549"/>
    <lineage>
        <taxon>Eukaryota</taxon>
        <taxon>Metazoa</taxon>
        <taxon>Ecdysozoa</taxon>
        <taxon>Arthropoda</taxon>
        <taxon>Hexapoda</taxon>
        <taxon>Insecta</taxon>
        <taxon>Pterygota</taxon>
        <taxon>Neoptera</taxon>
        <taxon>Endopterygota</taxon>
        <taxon>Lepidoptera</taxon>
        <taxon>Glossata</taxon>
        <taxon>Ditrysia</taxon>
        <taxon>Tineoidea</taxon>
        <taxon>Psychidae</taxon>
        <taxon>Oiketicinae</taxon>
        <taxon>Eumeta</taxon>
    </lineage>
</organism>
<proteinExistence type="predicted"/>
<reference evidence="1 2" key="1">
    <citation type="journal article" date="2019" name="Commun. Biol.">
        <title>The bagworm genome reveals a unique fibroin gene that provides high tensile strength.</title>
        <authorList>
            <person name="Kono N."/>
            <person name="Nakamura H."/>
            <person name="Ohtoshi R."/>
            <person name="Tomita M."/>
            <person name="Numata K."/>
            <person name="Arakawa K."/>
        </authorList>
    </citation>
    <scope>NUCLEOTIDE SEQUENCE [LARGE SCALE GENOMIC DNA]</scope>
</reference>
<dbReference type="AlphaFoldDB" id="A0A4C1XCP1"/>